<keyword evidence="7" id="KW-1185">Reference proteome</keyword>
<dbReference type="PANTHER" id="PTHR43333">
    <property type="entry name" value="2-HACID_DH_C DOMAIN-CONTAINING PROTEIN"/>
    <property type="match status" value="1"/>
</dbReference>
<dbReference type="InterPro" id="IPR006139">
    <property type="entry name" value="D-isomer_2_OHA_DH_cat_dom"/>
</dbReference>
<evidence type="ECO:0000256" key="3">
    <source>
        <dbReference type="RuleBase" id="RU003719"/>
    </source>
</evidence>
<evidence type="ECO:0000256" key="2">
    <source>
        <dbReference type="ARBA" id="ARBA00023027"/>
    </source>
</evidence>
<feature type="domain" description="D-isomer specific 2-hydroxyacid dehydrogenase catalytic" evidence="4">
    <location>
        <begin position="56"/>
        <end position="304"/>
    </location>
</feature>
<dbReference type="Proteomes" id="UP000197097">
    <property type="component" value="Unassembled WGS sequence"/>
</dbReference>
<sequence>MTKTVTVLSGLIRPLVESRLPDWVEPRFFMSKEEALNLSPTAEIGWFDMYDKKDMATVISAATNLKWLNSIYAGVDGMPLDLLRTRGTVVTNGAGINAVTIAEYVVMGMLTVAKGYREVVRAQERREWLIDSPGKVELFGSKALLLGYGAIGKLVEERLKAFAVDVTVVRRSPGPNALTPDQWREKLGDFDWVILAVPATPETDGMIGAAELAAMKPTATLINIARGAVVDQDALVEALNSQRIAAAFLDVTTPEPLPADNPLWRLDNAHITMHLSGRAQDKMFVRAAARFLDNLDRWHKGEAVAPQVDLTLGY</sequence>
<dbReference type="AlphaFoldDB" id="A0A246JIN2"/>
<evidence type="ECO:0000256" key="1">
    <source>
        <dbReference type="ARBA" id="ARBA00023002"/>
    </source>
</evidence>
<dbReference type="PANTHER" id="PTHR43333:SF1">
    <property type="entry name" value="D-ISOMER SPECIFIC 2-HYDROXYACID DEHYDROGENASE NAD-BINDING DOMAIN-CONTAINING PROTEIN"/>
    <property type="match status" value="1"/>
</dbReference>
<comment type="similarity">
    <text evidence="3">Belongs to the D-isomer specific 2-hydroxyacid dehydrogenase family.</text>
</comment>
<dbReference type="CDD" id="cd05300">
    <property type="entry name" value="2-Hacid_dh_1"/>
    <property type="match status" value="1"/>
</dbReference>
<dbReference type="OrthoDB" id="9787219at2"/>
<keyword evidence="2" id="KW-0520">NAD</keyword>
<proteinExistence type="inferred from homology"/>
<protein>
    <submittedName>
        <fullName evidence="6">D-2-hydroxyacid dehydrogenase</fullName>
    </submittedName>
</protein>
<name>A0A246JIN2_9SPHN</name>
<organism evidence="6 7">
    <name type="scientific">Sphingopyxis witflariensis</name>
    <dbReference type="NCBI Taxonomy" id="173675"/>
    <lineage>
        <taxon>Bacteria</taxon>
        <taxon>Pseudomonadati</taxon>
        <taxon>Pseudomonadota</taxon>
        <taxon>Alphaproteobacteria</taxon>
        <taxon>Sphingomonadales</taxon>
        <taxon>Sphingomonadaceae</taxon>
        <taxon>Sphingopyxis</taxon>
    </lineage>
</organism>
<dbReference type="GO" id="GO:0016616">
    <property type="term" value="F:oxidoreductase activity, acting on the CH-OH group of donors, NAD or NADP as acceptor"/>
    <property type="evidence" value="ECO:0007669"/>
    <property type="project" value="InterPro"/>
</dbReference>
<gene>
    <name evidence="6" type="ORF">CDQ91_18190</name>
</gene>
<evidence type="ECO:0000259" key="4">
    <source>
        <dbReference type="Pfam" id="PF00389"/>
    </source>
</evidence>
<dbReference type="Gene3D" id="3.40.50.720">
    <property type="entry name" value="NAD(P)-binding Rossmann-like Domain"/>
    <property type="match status" value="2"/>
</dbReference>
<dbReference type="Pfam" id="PF00389">
    <property type="entry name" value="2-Hacid_dh"/>
    <property type="match status" value="1"/>
</dbReference>
<dbReference type="EMBL" id="NISJ01000013">
    <property type="protein sequence ID" value="OWQ92390.1"/>
    <property type="molecule type" value="Genomic_DNA"/>
</dbReference>
<feature type="domain" description="D-isomer specific 2-hydroxyacid dehydrogenase NAD-binding" evidence="5">
    <location>
        <begin position="107"/>
        <end position="276"/>
    </location>
</feature>
<comment type="caution">
    <text evidence="6">The sequence shown here is derived from an EMBL/GenBank/DDBJ whole genome shotgun (WGS) entry which is preliminary data.</text>
</comment>
<dbReference type="RefSeq" id="WP_088474131.1">
    <property type="nucleotide sequence ID" value="NZ_NISJ01000013.1"/>
</dbReference>
<dbReference type="SUPFAM" id="SSF52283">
    <property type="entry name" value="Formate/glycerate dehydrogenase catalytic domain-like"/>
    <property type="match status" value="1"/>
</dbReference>
<accession>A0A246JIN2</accession>
<dbReference type="InterPro" id="IPR036291">
    <property type="entry name" value="NAD(P)-bd_dom_sf"/>
</dbReference>
<dbReference type="GO" id="GO:0051287">
    <property type="term" value="F:NAD binding"/>
    <property type="evidence" value="ECO:0007669"/>
    <property type="project" value="InterPro"/>
</dbReference>
<dbReference type="SUPFAM" id="SSF51735">
    <property type="entry name" value="NAD(P)-binding Rossmann-fold domains"/>
    <property type="match status" value="1"/>
</dbReference>
<evidence type="ECO:0000313" key="6">
    <source>
        <dbReference type="EMBL" id="OWQ92390.1"/>
    </source>
</evidence>
<evidence type="ECO:0000313" key="7">
    <source>
        <dbReference type="Proteomes" id="UP000197097"/>
    </source>
</evidence>
<dbReference type="InterPro" id="IPR006140">
    <property type="entry name" value="D-isomer_DH_NAD-bd"/>
</dbReference>
<keyword evidence="1 3" id="KW-0560">Oxidoreductase</keyword>
<reference evidence="6 7" key="1">
    <citation type="journal article" date="2002" name="Int. J. Syst. Evol. Microbiol.">
        <title>Sphingopyxis witflariensis sp. nov., isolated from activated sludge.</title>
        <authorList>
            <person name="Kampfer P."/>
            <person name="Witzenberger R."/>
            <person name="Denner E.B."/>
            <person name="Busse H.J."/>
            <person name="Neef A."/>
        </authorList>
    </citation>
    <scope>NUCLEOTIDE SEQUENCE [LARGE SCALE GENOMIC DNA]</scope>
    <source>
        <strain evidence="6 7">DSM 14551</strain>
    </source>
</reference>
<evidence type="ECO:0000259" key="5">
    <source>
        <dbReference type="Pfam" id="PF02826"/>
    </source>
</evidence>
<dbReference type="Pfam" id="PF02826">
    <property type="entry name" value="2-Hacid_dh_C"/>
    <property type="match status" value="1"/>
</dbReference>